<sequence length="527" mass="55458">MAKRRDELAAYTFARKRTVAAFLAPEPGGSEEGAPRPIRTVMPSLAVGVILVVGFIAWGVIKPAAPKGWDTPGEYVIVDSDSTTRYVVLPDGKDGKDKVLHPVLNYASAKLLLEKGKGTVMEVPAKEIDKSGIRHGPTIGIPYAPDRLPVAGEAEKPKTWAVCERPAKSGTTLDRAVFVLNAEDAKSVKDKGEVGAKEALYVQDPKGQVRFLVDGKGTVFRLGSNAVNADRTLTQNLRTAVIGSTNEPRTVSEEWLKSLNDGGQITFPVIPGAGEQTGVQGLQGDAARVGTLLQADEANSKQDYVVLKNRVASITPFMAAVLKASPSAELAYPGGDPEVIDVNPNDVNAANDGQAEPLGIGENWPHDVPKQANAADATTGVDNDTSCSVYDGTINKAASKPNLSAWAGNKYPKTVIADSANAFVSSGSGLLFKQVAAGTGGGGGMYLITDTGLRYSLPVGNDSASGQADDKGSGAKEGEQPSETDKARTRLGYEKVKDSAYVPQNWANFIPKGPMLDTRSAEQAQSQ</sequence>
<dbReference type="Gene3D" id="2.40.50.910">
    <property type="entry name" value="Type VII secretion system EccB, repeat 3 domain"/>
    <property type="match status" value="1"/>
</dbReference>
<dbReference type="EMBL" id="JAAAHS010000098">
    <property type="protein sequence ID" value="NBE52731.1"/>
    <property type="molecule type" value="Genomic_DNA"/>
</dbReference>
<keyword evidence="8 11" id="KW-1133">Transmembrane helix</keyword>
<dbReference type="InterPro" id="IPR007795">
    <property type="entry name" value="T7SS_EccB"/>
</dbReference>
<evidence type="ECO:0000256" key="6">
    <source>
        <dbReference type="ARBA" id="ARBA00022801"/>
    </source>
</evidence>
<dbReference type="Proteomes" id="UP000598297">
    <property type="component" value="Unassembled WGS sequence"/>
</dbReference>
<evidence type="ECO:0000256" key="3">
    <source>
        <dbReference type="ARBA" id="ARBA00022475"/>
    </source>
</evidence>
<keyword evidence="3" id="KW-1003">Cell membrane</keyword>
<evidence type="ECO:0000256" key="10">
    <source>
        <dbReference type="SAM" id="MobiDB-lite"/>
    </source>
</evidence>
<evidence type="ECO:0000256" key="8">
    <source>
        <dbReference type="ARBA" id="ARBA00022989"/>
    </source>
</evidence>
<proteinExistence type="inferred from homology"/>
<feature type="compositionally biased region" description="Basic and acidic residues" evidence="10">
    <location>
        <begin position="468"/>
        <end position="494"/>
    </location>
</feature>
<dbReference type="RefSeq" id="WP_161697946.1">
    <property type="nucleotide sequence ID" value="NZ_JAAAHS010000098.1"/>
</dbReference>
<organism evidence="12 13">
    <name type="scientific">Streptomyces boluensis</name>
    <dbReference type="NCBI Taxonomy" id="1775135"/>
    <lineage>
        <taxon>Bacteria</taxon>
        <taxon>Bacillati</taxon>
        <taxon>Actinomycetota</taxon>
        <taxon>Actinomycetes</taxon>
        <taxon>Kitasatosporales</taxon>
        <taxon>Streptomycetaceae</taxon>
        <taxon>Streptomyces</taxon>
    </lineage>
</organism>
<keyword evidence="6" id="KW-0378">Hydrolase</keyword>
<evidence type="ECO:0000256" key="5">
    <source>
        <dbReference type="ARBA" id="ARBA00022741"/>
    </source>
</evidence>
<comment type="similarity">
    <text evidence="2">Belongs to the EccB family.</text>
</comment>
<feature type="transmembrane region" description="Helical" evidence="11">
    <location>
        <begin position="41"/>
        <end position="61"/>
    </location>
</feature>
<evidence type="ECO:0000256" key="9">
    <source>
        <dbReference type="ARBA" id="ARBA00023136"/>
    </source>
</evidence>
<dbReference type="PANTHER" id="PTHR40765">
    <property type="entry name" value="ESX-2 SECRETION SYSTEM ATPASE ECCB2"/>
    <property type="match status" value="1"/>
</dbReference>
<reference evidence="12" key="1">
    <citation type="submission" date="2020-01" db="EMBL/GenBank/DDBJ databases">
        <title>Whole-genome analyses of novel actinobacteria.</title>
        <authorList>
            <person name="Sahin N."/>
        </authorList>
    </citation>
    <scope>NUCLEOTIDE SEQUENCE</scope>
    <source>
        <strain evidence="12">YC537</strain>
    </source>
</reference>
<dbReference type="InterPro" id="IPR044857">
    <property type="entry name" value="T7SS_EccB_R1"/>
</dbReference>
<dbReference type="PANTHER" id="PTHR40765:SF2">
    <property type="entry name" value="ESX-2 SECRETION SYSTEM ATPASE ECCB2"/>
    <property type="match status" value="1"/>
</dbReference>
<evidence type="ECO:0000256" key="2">
    <source>
        <dbReference type="ARBA" id="ARBA00008149"/>
    </source>
</evidence>
<dbReference type="GO" id="GO:0016787">
    <property type="term" value="F:hydrolase activity"/>
    <property type="evidence" value="ECO:0007669"/>
    <property type="project" value="UniProtKB-KW"/>
</dbReference>
<comment type="subcellular location">
    <subcellularLocation>
        <location evidence="1">Cell membrane</location>
        <topology evidence="1">Single-pass membrane protein</topology>
    </subcellularLocation>
</comment>
<dbReference type="NCBIfam" id="TIGR03919">
    <property type="entry name" value="T7SS_EccB"/>
    <property type="match status" value="1"/>
</dbReference>
<keyword evidence="5" id="KW-0547">Nucleotide-binding</keyword>
<dbReference type="Gene3D" id="3.30.2390.20">
    <property type="entry name" value="Type VII secretion system EccB, repeat 1 domain"/>
    <property type="match status" value="1"/>
</dbReference>
<evidence type="ECO:0000256" key="4">
    <source>
        <dbReference type="ARBA" id="ARBA00022692"/>
    </source>
</evidence>
<evidence type="ECO:0000256" key="1">
    <source>
        <dbReference type="ARBA" id="ARBA00004162"/>
    </source>
</evidence>
<keyword evidence="4 11" id="KW-0812">Transmembrane</keyword>
<name>A0A964XM26_9ACTN</name>
<dbReference type="OrthoDB" id="3847604at2"/>
<comment type="caution">
    <text evidence="12">The sequence shown here is derived from an EMBL/GenBank/DDBJ whole genome shotgun (WGS) entry which is preliminary data.</text>
</comment>
<dbReference type="InterPro" id="IPR042485">
    <property type="entry name" value="T7SS_EccB_R3"/>
</dbReference>
<evidence type="ECO:0000256" key="7">
    <source>
        <dbReference type="ARBA" id="ARBA00022840"/>
    </source>
</evidence>
<keyword evidence="7" id="KW-0067">ATP-binding</keyword>
<evidence type="ECO:0000313" key="13">
    <source>
        <dbReference type="Proteomes" id="UP000598297"/>
    </source>
</evidence>
<feature type="region of interest" description="Disordered" evidence="10">
    <location>
        <begin position="459"/>
        <end position="494"/>
    </location>
</feature>
<evidence type="ECO:0000313" key="12">
    <source>
        <dbReference type="EMBL" id="NBE52731.1"/>
    </source>
</evidence>
<accession>A0A964XM26</accession>
<keyword evidence="13" id="KW-1185">Reference proteome</keyword>
<dbReference type="GO" id="GO:0005886">
    <property type="term" value="C:plasma membrane"/>
    <property type="evidence" value="ECO:0007669"/>
    <property type="project" value="UniProtKB-SubCell"/>
</dbReference>
<evidence type="ECO:0000256" key="11">
    <source>
        <dbReference type="SAM" id="Phobius"/>
    </source>
</evidence>
<dbReference type="Pfam" id="PF05108">
    <property type="entry name" value="T7SS_ESX1_EccB"/>
    <property type="match status" value="1"/>
</dbReference>
<dbReference type="GO" id="GO:0005524">
    <property type="term" value="F:ATP binding"/>
    <property type="evidence" value="ECO:0007669"/>
    <property type="project" value="UniProtKB-KW"/>
</dbReference>
<dbReference type="AlphaFoldDB" id="A0A964XM26"/>
<protein>
    <submittedName>
        <fullName evidence="12">Type VII secretion protein EccB</fullName>
    </submittedName>
</protein>
<gene>
    <name evidence="12" type="primary">eccB</name>
    <name evidence="12" type="ORF">GUY60_15095</name>
</gene>
<keyword evidence="9 11" id="KW-0472">Membrane</keyword>
<dbReference type="GO" id="GO:0005576">
    <property type="term" value="C:extracellular region"/>
    <property type="evidence" value="ECO:0007669"/>
    <property type="project" value="TreeGrafter"/>
</dbReference>